<dbReference type="GeneID" id="81360581"/>
<evidence type="ECO:0000313" key="2">
    <source>
        <dbReference type="Proteomes" id="UP001149074"/>
    </source>
</evidence>
<reference evidence="1" key="2">
    <citation type="journal article" date="2023" name="IMA Fungus">
        <title>Comparative genomic study of the Penicillium genus elucidates a diverse pangenome and 15 lateral gene transfer events.</title>
        <authorList>
            <person name="Petersen C."/>
            <person name="Sorensen T."/>
            <person name="Nielsen M.R."/>
            <person name="Sondergaard T.E."/>
            <person name="Sorensen J.L."/>
            <person name="Fitzpatrick D.A."/>
            <person name="Frisvad J.C."/>
            <person name="Nielsen K.L."/>
        </authorList>
    </citation>
    <scope>NUCLEOTIDE SEQUENCE</scope>
    <source>
        <strain evidence="1">IBT 30761</strain>
    </source>
</reference>
<dbReference type="RefSeq" id="XP_056472408.1">
    <property type="nucleotide sequence ID" value="XM_056621602.1"/>
</dbReference>
<dbReference type="Proteomes" id="UP001149074">
    <property type="component" value="Unassembled WGS sequence"/>
</dbReference>
<reference evidence="1" key="1">
    <citation type="submission" date="2022-11" db="EMBL/GenBank/DDBJ databases">
        <authorList>
            <person name="Petersen C."/>
        </authorList>
    </citation>
    <scope>NUCLEOTIDE SEQUENCE</scope>
    <source>
        <strain evidence="1">IBT 30761</strain>
    </source>
</reference>
<sequence length="548" mass="61985">MAQLIALPVELKQLILRSCDTPTYLQLAFSCWNLLLIASHTRVLVIHHLNETPGGPEDFDSISTTGLFRLLLQRSYRELYGAEHYFERKLVNLQGKVMNSRACSLRSRGEPGRALLSFQNDESVYLVKMDNRDLTLQQRIKLPAISTGTAEVLFAAEDTSDHNGVHILHIVKPLIDEEPYNGHPFVQQARKANSNGTVYLAFYPHALSGVGMSICSFREQIDYEPIAFATCRDVFAISWHHRQHPEDYQVVLYTVPLWADPKVEHGDGDWDEPKEANLVEPCQDDTSPLIGKPAILLHFKKAHPLYGSFQKLHDISRPRIDGQGLFSSPNGQPRLHDNACHVAFSDELALEFAIDIPFFSTHQAGDRSSGEPCHWQYLSIGIATHRVENWTVACLLKSESFPSAFRCDHQPNLDRGRRFDQWQIVARMDGYRESTTSNGPLIATSRLGTRIVVATWKTIYIWPVEPHALVNGDPNEFYPASWSSTEDMLVLRPVVIEMDAVCSQVDFTDNEDEMVALTDRGLMLLDFRPDGKGGLVTENWNDILNRSH</sequence>
<protein>
    <submittedName>
        <fullName evidence="1">Uncharacterized protein</fullName>
    </submittedName>
</protein>
<dbReference type="AlphaFoldDB" id="A0A9W9EYS3"/>
<name>A0A9W9EYS3_9EURO</name>
<keyword evidence="2" id="KW-1185">Reference proteome</keyword>
<dbReference type="OrthoDB" id="6058203at2759"/>
<comment type="caution">
    <text evidence="1">The sequence shown here is derived from an EMBL/GenBank/DDBJ whole genome shotgun (WGS) entry which is preliminary data.</text>
</comment>
<proteinExistence type="predicted"/>
<organism evidence="1 2">
    <name type="scientific">Penicillium argentinense</name>
    <dbReference type="NCBI Taxonomy" id="1131581"/>
    <lineage>
        <taxon>Eukaryota</taxon>
        <taxon>Fungi</taxon>
        <taxon>Dikarya</taxon>
        <taxon>Ascomycota</taxon>
        <taxon>Pezizomycotina</taxon>
        <taxon>Eurotiomycetes</taxon>
        <taxon>Eurotiomycetidae</taxon>
        <taxon>Eurotiales</taxon>
        <taxon>Aspergillaceae</taxon>
        <taxon>Penicillium</taxon>
    </lineage>
</organism>
<dbReference type="EMBL" id="JAPQKI010000009">
    <property type="protein sequence ID" value="KAJ5090427.1"/>
    <property type="molecule type" value="Genomic_DNA"/>
</dbReference>
<gene>
    <name evidence="1" type="ORF">N7532_009111</name>
</gene>
<evidence type="ECO:0000313" key="1">
    <source>
        <dbReference type="EMBL" id="KAJ5090427.1"/>
    </source>
</evidence>
<accession>A0A9W9EYS3</accession>